<protein>
    <recommendedName>
        <fullName evidence="1">Methyltransferase domain-containing protein</fullName>
    </recommendedName>
</protein>
<evidence type="ECO:0000313" key="3">
    <source>
        <dbReference type="Proteomes" id="UP001501444"/>
    </source>
</evidence>
<feature type="domain" description="Methyltransferase" evidence="1">
    <location>
        <begin position="50"/>
        <end position="146"/>
    </location>
</feature>
<dbReference type="Proteomes" id="UP001501444">
    <property type="component" value="Unassembled WGS sequence"/>
</dbReference>
<keyword evidence="3" id="KW-1185">Reference proteome</keyword>
<organism evidence="2 3">
    <name type="scientific">Dactylosporangium salmoneum</name>
    <dbReference type="NCBI Taxonomy" id="53361"/>
    <lineage>
        <taxon>Bacteria</taxon>
        <taxon>Bacillati</taxon>
        <taxon>Actinomycetota</taxon>
        <taxon>Actinomycetes</taxon>
        <taxon>Micromonosporales</taxon>
        <taxon>Micromonosporaceae</taxon>
        <taxon>Dactylosporangium</taxon>
    </lineage>
</organism>
<dbReference type="PANTHER" id="PTHR43591:SF109">
    <property type="entry name" value="METHYLTRANSFERASE TYPE 11 DOMAIN-CONTAINING PROTEIN"/>
    <property type="match status" value="1"/>
</dbReference>
<name>A0ABN3FTS7_9ACTN</name>
<accession>A0ABN3FTS7</accession>
<dbReference type="InterPro" id="IPR004033">
    <property type="entry name" value="UbiE/COQ5_MeTrFase"/>
</dbReference>
<dbReference type="PANTHER" id="PTHR43591">
    <property type="entry name" value="METHYLTRANSFERASE"/>
    <property type="match status" value="1"/>
</dbReference>
<dbReference type="PROSITE" id="PS51608">
    <property type="entry name" value="SAM_MT_UBIE"/>
    <property type="match status" value="1"/>
</dbReference>
<dbReference type="SUPFAM" id="SSF53335">
    <property type="entry name" value="S-adenosyl-L-methionine-dependent methyltransferases"/>
    <property type="match status" value="1"/>
</dbReference>
<proteinExistence type="predicted"/>
<dbReference type="CDD" id="cd02440">
    <property type="entry name" value="AdoMet_MTases"/>
    <property type="match status" value="1"/>
</dbReference>
<gene>
    <name evidence="2" type="ORF">GCM10010170_018520</name>
</gene>
<dbReference type="InterPro" id="IPR029063">
    <property type="entry name" value="SAM-dependent_MTases_sf"/>
</dbReference>
<dbReference type="InterPro" id="IPR041698">
    <property type="entry name" value="Methyltransf_25"/>
</dbReference>
<sequence>MVFMNAHERMFGLAGHARLYHGLVRSFFTPMYRRIVADVEGAGLPPGARILDAGTGPGRVPLALAEALPRARVDGVDLSTAMIEEARRGAAARGLADRVTFTVADVGALPFMDATFDLIVSSMSLHHWTEPAAGVRELRRVLRPGGRMWIYDARIALRRGEVPGIPSRREPVRTGRLPFRLVGRLVFQVP</sequence>
<dbReference type="Pfam" id="PF13649">
    <property type="entry name" value="Methyltransf_25"/>
    <property type="match status" value="1"/>
</dbReference>
<reference evidence="2 3" key="1">
    <citation type="journal article" date="2019" name="Int. J. Syst. Evol. Microbiol.">
        <title>The Global Catalogue of Microorganisms (GCM) 10K type strain sequencing project: providing services to taxonomists for standard genome sequencing and annotation.</title>
        <authorList>
            <consortium name="The Broad Institute Genomics Platform"/>
            <consortium name="The Broad Institute Genome Sequencing Center for Infectious Disease"/>
            <person name="Wu L."/>
            <person name="Ma J."/>
        </authorList>
    </citation>
    <scope>NUCLEOTIDE SEQUENCE [LARGE SCALE GENOMIC DNA]</scope>
    <source>
        <strain evidence="2 3">JCM 3272</strain>
    </source>
</reference>
<dbReference type="Gene3D" id="3.40.50.150">
    <property type="entry name" value="Vaccinia Virus protein VP39"/>
    <property type="match status" value="1"/>
</dbReference>
<evidence type="ECO:0000259" key="1">
    <source>
        <dbReference type="Pfam" id="PF13649"/>
    </source>
</evidence>
<dbReference type="EMBL" id="BAAARV010000016">
    <property type="protein sequence ID" value="GAA2337427.1"/>
    <property type="molecule type" value="Genomic_DNA"/>
</dbReference>
<comment type="caution">
    <text evidence="2">The sequence shown here is derived from an EMBL/GenBank/DDBJ whole genome shotgun (WGS) entry which is preliminary data.</text>
</comment>
<evidence type="ECO:0000313" key="2">
    <source>
        <dbReference type="EMBL" id="GAA2337427.1"/>
    </source>
</evidence>